<keyword evidence="1" id="KW-0489">Methyltransferase</keyword>
<dbReference type="Proteomes" id="UP001295740">
    <property type="component" value="Unassembled WGS sequence"/>
</dbReference>
<reference evidence="5" key="1">
    <citation type="submission" date="2023-10" db="EMBL/GenBank/DDBJ databases">
        <authorList>
            <person name="Hackl T."/>
        </authorList>
    </citation>
    <scope>NUCLEOTIDE SEQUENCE</scope>
</reference>
<proteinExistence type="predicted"/>
<keyword evidence="3" id="KW-0949">S-adenosyl-L-methionine</keyword>
<dbReference type="InterPro" id="IPR036390">
    <property type="entry name" value="WH_DNA-bd_sf"/>
</dbReference>
<dbReference type="PANTHER" id="PTHR43712">
    <property type="entry name" value="PUTATIVE (AFU_ORTHOLOGUE AFUA_4G14580)-RELATED"/>
    <property type="match status" value="1"/>
</dbReference>
<keyword evidence="6" id="KW-1185">Reference proteome</keyword>
<dbReference type="InterPro" id="IPR001077">
    <property type="entry name" value="COMT_C"/>
</dbReference>
<dbReference type="PROSITE" id="PS51683">
    <property type="entry name" value="SAM_OMT_II"/>
    <property type="match status" value="1"/>
</dbReference>
<evidence type="ECO:0000313" key="5">
    <source>
        <dbReference type="EMBL" id="CAJ2508351.1"/>
    </source>
</evidence>
<keyword evidence="2" id="KW-0808">Transferase</keyword>
<dbReference type="InterPro" id="IPR016461">
    <property type="entry name" value="COMT-like"/>
</dbReference>
<dbReference type="GO" id="GO:0032259">
    <property type="term" value="P:methylation"/>
    <property type="evidence" value="ECO:0007669"/>
    <property type="project" value="UniProtKB-KW"/>
</dbReference>
<dbReference type="PANTHER" id="PTHR43712:SF17">
    <property type="entry name" value="O-METHYLTRANSFERASE"/>
    <property type="match status" value="1"/>
</dbReference>
<dbReference type="SUPFAM" id="SSF53335">
    <property type="entry name" value="S-adenosyl-L-methionine-dependent methyltransferases"/>
    <property type="match status" value="1"/>
</dbReference>
<dbReference type="EMBL" id="CAUWAG010000011">
    <property type="protein sequence ID" value="CAJ2508351.1"/>
    <property type="molecule type" value="Genomic_DNA"/>
</dbReference>
<gene>
    <name evidence="5" type="ORF">KHLLAP_LOCUS8819</name>
</gene>
<evidence type="ECO:0000256" key="3">
    <source>
        <dbReference type="ARBA" id="ARBA00022691"/>
    </source>
</evidence>
<dbReference type="InterPro" id="IPR036388">
    <property type="entry name" value="WH-like_DNA-bd_sf"/>
</dbReference>
<evidence type="ECO:0000313" key="6">
    <source>
        <dbReference type="Proteomes" id="UP001295740"/>
    </source>
</evidence>
<protein>
    <submittedName>
        <fullName evidence="5">Uu.00g133770.m01.CDS01</fullName>
    </submittedName>
</protein>
<sequence>MSPVDVSVALAPADLQAVPKLLEDMTKDLGKLNAEDQEARHEFLLKARTLVQSLETPRETMIKHCWAQAGALAGLQLGVDTGLWKLMAKNGDEPQKVGDLADALGIEKPLLSRMMRHLGAMGYVVEVGEDVYKTNNFSKSLSIPIIGDGYLPMLSGGSCGAMRFPEYARKNNWREPTDAHNTAMHYAYNTKLDFFARQHEIGYGEHFNHHMGGYRQGRLPWMDPSFYPVKERLIEGADSSPDVPFLIDIGGSVGHDVSQFLKMWPDHPGKLVLQDLGVVVNQIKDLDPGIQRMEYDFHAPQPLKGARAYYMHSCLHDWPDSVCLSILGRIKEAMKPGYSKLLINENVIPTEDAWWETTALDMVMLTYFASRERTRTDWENLMEKAGLKIVKIYGGGHGVESLLEIELA</sequence>
<feature type="domain" description="O-methyltransferase C-terminal" evidence="4">
    <location>
        <begin position="242"/>
        <end position="387"/>
    </location>
</feature>
<dbReference type="InterPro" id="IPR029063">
    <property type="entry name" value="SAM-dependent_MTases_sf"/>
</dbReference>
<evidence type="ECO:0000256" key="2">
    <source>
        <dbReference type="ARBA" id="ARBA00022679"/>
    </source>
</evidence>
<evidence type="ECO:0000256" key="1">
    <source>
        <dbReference type="ARBA" id="ARBA00022603"/>
    </source>
</evidence>
<comment type="caution">
    <text evidence="5">The sequence shown here is derived from an EMBL/GenBank/DDBJ whole genome shotgun (WGS) entry which is preliminary data.</text>
</comment>
<dbReference type="Gene3D" id="3.40.50.150">
    <property type="entry name" value="Vaccinia Virus protein VP39"/>
    <property type="match status" value="1"/>
</dbReference>
<evidence type="ECO:0000259" key="4">
    <source>
        <dbReference type="Pfam" id="PF00891"/>
    </source>
</evidence>
<dbReference type="Pfam" id="PF00891">
    <property type="entry name" value="Methyltransf_2"/>
    <property type="match status" value="1"/>
</dbReference>
<dbReference type="AlphaFoldDB" id="A0AAI8VPR8"/>
<dbReference type="SUPFAM" id="SSF46785">
    <property type="entry name" value="Winged helix' DNA-binding domain"/>
    <property type="match status" value="1"/>
</dbReference>
<dbReference type="GO" id="GO:0008171">
    <property type="term" value="F:O-methyltransferase activity"/>
    <property type="evidence" value="ECO:0007669"/>
    <property type="project" value="InterPro"/>
</dbReference>
<accession>A0AAI8VPR8</accession>
<organism evidence="5 6">
    <name type="scientific">Anthostomella pinea</name>
    <dbReference type="NCBI Taxonomy" id="933095"/>
    <lineage>
        <taxon>Eukaryota</taxon>
        <taxon>Fungi</taxon>
        <taxon>Dikarya</taxon>
        <taxon>Ascomycota</taxon>
        <taxon>Pezizomycotina</taxon>
        <taxon>Sordariomycetes</taxon>
        <taxon>Xylariomycetidae</taxon>
        <taxon>Xylariales</taxon>
        <taxon>Xylariaceae</taxon>
        <taxon>Anthostomella</taxon>
    </lineage>
</organism>
<name>A0AAI8VPR8_9PEZI</name>
<dbReference type="Gene3D" id="1.10.10.10">
    <property type="entry name" value="Winged helix-like DNA-binding domain superfamily/Winged helix DNA-binding domain"/>
    <property type="match status" value="1"/>
</dbReference>